<comment type="caution">
    <text evidence="2">The sequence shown here is derived from an EMBL/GenBank/DDBJ whole genome shotgun (WGS) entry which is preliminary data.</text>
</comment>
<evidence type="ECO:0000256" key="1">
    <source>
        <dbReference type="SAM" id="MobiDB-lite"/>
    </source>
</evidence>
<organism evidence="2 3">
    <name type="scientific">Iris pallida</name>
    <name type="common">Sweet iris</name>
    <dbReference type="NCBI Taxonomy" id="29817"/>
    <lineage>
        <taxon>Eukaryota</taxon>
        <taxon>Viridiplantae</taxon>
        <taxon>Streptophyta</taxon>
        <taxon>Embryophyta</taxon>
        <taxon>Tracheophyta</taxon>
        <taxon>Spermatophyta</taxon>
        <taxon>Magnoliopsida</taxon>
        <taxon>Liliopsida</taxon>
        <taxon>Asparagales</taxon>
        <taxon>Iridaceae</taxon>
        <taxon>Iridoideae</taxon>
        <taxon>Irideae</taxon>
        <taxon>Iris</taxon>
    </lineage>
</organism>
<feature type="compositionally biased region" description="Polar residues" evidence="1">
    <location>
        <begin position="117"/>
        <end position="127"/>
    </location>
</feature>
<reference evidence="2" key="1">
    <citation type="journal article" date="2023" name="GigaByte">
        <title>Genome assembly of the bearded iris, Iris pallida Lam.</title>
        <authorList>
            <person name="Bruccoleri R.E."/>
            <person name="Oakeley E.J."/>
            <person name="Faust A.M.E."/>
            <person name="Altorfer M."/>
            <person name="Dessus-Babus S."/>
            <person name="Burckhardt D."/>
            <person name="Oertli M."/>
            <person name="Naumann U."/>
            <person name="Petersen F."/>
            <person name="Wong J."/>
        </authorList>
    </citation>
    <scope>NUCLEOTIDE SEQUENCE</scope>
    <source>
        <strain evidence="2">GSM-AAB239-AS_SAM_17_03QT</strain>
    </source>
</reference>
<dbReference type="AlphaFoldDB" id="A0AAX6H7E8"/>
<evidence type="ECO:0000313" key="3">
    <source>
        <dbReference type="Proteomes" id="UP001140949"/>
    </source>
</evidence>
<dbReference type="EMBL" id="JANAVB010011869">
    <property type="protein sequence ID" value="KAJ6836644.1"/>
    <property type="molecule type" value="Genomic_DNA"/>
</dbReference>
<feature type="compositionally biased region" description="Basic residues" evidence="1">
    <location>
        <begin position="29"/>
        <end position="46"/>
    </location>
</feature>
<accession>A0AAX6H7E8</accession>
<protein>
    <submittedName>
        <fullName evidence="2">Uncharacterized protein</fullName>
    </submittedName>
</protein>
<feature type="region of interest" description="Disordered" evidence="1">
    <location>
        <begin position="22"/>
        <end position="92"/>
    </location>
</feature>
<proteinExistence type="predicted"/>
<dbReference type="Proteomes" id="UP001140949">
    <property type="component" value="Unassembled WGS sequence"/>
</dbReference>
<feature type="region of interest" description="Disordered" evidence="1">
    <location>
        <begin position="112"/>
        <end position="155"/>
    </location>
</feature>
<evidence type="ECO:0000313" key="2">
    <source>
        <dbReference type="EMBL" id="KAJ6836644.1"/>
    </source>
</evidence>
<feature type="compositionally biased region" description="Pro residues" evidence="1">
    <location>
        <begin position="132"/>
        <end position="146"/>
    </location>
</feature>
<keyword evidence="3" id="KW-1185">Reference proteome</keyword>
<gene>
    <name evidence="2" type="ORF">M6B38_326605</name>
</gene>
<sequence length="155" mass="16464">MNHWRAPAIPIHQINPQILSAAATATPPNKKKIHSQMSHRRGKRDRPHPYSSSSSFKKLRRHDDAGGDDSTVSGAGDGGVGANPSSSSFVMVSGLPSDCSVLELKSRLEMYGAISRPASTPRTPRVTSPSAPLSPRPPPSPPPPSPSRIHQGNIV</sequence>
<name>A0AAX6H7E8_IRIPA</name>
<reference evidence="2" key="2">
    <citation type="submission" date="2023-04" db="EMBL/GenBank/DDBJ databases">
        <authorList>
            <person name="Bruccoleri R.E."/>
            <person name="Oakeley E.J."/>
            <person name="Faust A.-M."/>
            <person name="Dessus-Babus S."/>
            <person name="Altorfer M."/>
            <person name="Burckhardt D."/>
            <person name="Oertli M."/>
            <person name="Naumann U."/>
            <person name="Petersen F."/>
            <person name="Wong J."/>
        </authorList>
    </citation>
    <scope>NUCLEOTIDE SEQUENCE</scope>
    <source>
        <strain evidence="2">GSM-AAB239-AS_SAM_17_03QT</strain>
        <tissue evidence="2">Leaf</tissue>
    </source>
</reference>